<dbReference type="EMBL" id="UZAF01001437">
    <property type="protein sequence ID" value="VDO08332.1"/>
    <property type="molecule type" value="Genomic_DNA"/>
</dbReference>
<name>A0A0N4VV76_HAEPC</name>
<feature type="coiled-coil region" evidence="1">
    <location>
        <begin position="52"/>
        <end position="107"/>
    </location>
</feature>
<sequence>MAEQIATKFLEELKKIKAGVIKAADEVTTKTEAHEQEQLAKFQKCLESKTKITNAEISHLELRAELKSLTNAQQEIAAAKVIAVAAEKHEQAKNDELEKKVADLRRAELDEEKGQNIKDMYQDMLEKLSEMHTVSRLSQREALTNERVALEEQGTFRTCLHSFSRLSN</sequence>
<evidence type="ECO:0000256" key="1">
    <source>
        <dbReference type="SAM" id="Coils"/>
    </source>
</evidence>
<keyword evidence="1" id="KW-0175">Coiled coil</keyword>
<gene>
    <name evidence="2" type="ORF">HPLM_LOCUS1194</name>
</gene>
<evidence type="ECO:0000313" key="3">
    <source>
        <dbReference type="Proteomes" id="UP000268014"/>
    </source>
</evidence>
<keyword evidence="3" id="KW-1185">Reference proteome</keyword>
<accession>A0A0N4VV76</accession>
<evidence type="ECO:0000313" key="2">
    <source>
        <dbReference type="EMBL" id="VDO08332.1"/>
    </source>
</evidence>
<organism evidence="4">
    <name type="scientific">Haemonchus placei</name>
    <name type="common">Barber's pole worm</name>
    <dbReference type="NCBI Taxonomy" id="6290"/>
    <lineage>
        <taxon>Eukaryota</taxon>
        <taxon>Metazoa</taxon>
        <taxon>Ecdysozoa</taxon>
        <taxon>Nematoda</taxon>
        <taxon>Chromadorea</taxon>
        <taxon>Rhabditida</taxon>
        <taxon>Rhabditina</taxon>
        <taxon>Rhabditomorpha</taxon>
        <taxon>Strongyloidea</taxon>
        <taxon>Trichostrongylidae</taxon>
        <taxon>Haemonchus</taxon>
    </lineage>
</organism>
<dbReference type="WBParaSite" id="HPLM_0000119601-mRNA-1">
    <property type="protein sequence ID" value="HPLM_0000119601-mRNA-1"/>
    <property type="gene ID" value="HPLM_0000119601"/>
</dbReference>
<proteinExistence type="predicted"/>
<dbReference type="Proteomes" id="UP000268014">
    <property type="component" value="Unassembled WGS sequence"/>
</dbReference>
<dbReference type="OrthoDB" id="5874388at2759"/>
<protein>
    <submittedName>
        <fullName evidence="4">FAM184 domain-containing protein</fullName>
    </submittedName>
</protein>
<dbReference type="AlphaFoldDB" id="A0A0N4VV76"/>
<reference evidence="2 3" key="2">
    <citation type="submission" date="2018-11" db="EMBL/GenBank/DDBJ databases">
        <authorList>
            <consortium name="Pathogen Informatics"/>
        </authorList>
    </citation>
    <scope>NUCLEOTIDE SEQUENCE [LARGE SCALE GENOMIC DNA]</scope>
    <source>
        <strain evidence="2 3">MHpl1</strain>
    </source>
</reference>
<evidence type="ECO:0000313" key="4">
    <source>
        <dbReference type="WBParaSite" id="HPLM_0000119601-mRNA-1"/>
    </source>
</evidence>
<dbReference type="OMA" id="LAKFQKC"/>
<reference evidence="4" key="1">
    <citation type="submission" date="2017-02" db="UniProtKB">
        <authorList>
            <consortium name="WormBaseParasite"/>
        </authorList>
    </citation>
    <scope>IDENTIFICATION</scope>
</reference>